<feature type="domain" description="Wntless-like transmembrane" evidence="6">
    <location>
        <begin position="57"/>
        <end position="109"/>
    </location>
</feature>
<evidence type="ECO:0000256" key="3">
    <source>
        <dbReference type="ARBA" id="ARBA00022989"/>
    </source>
</evidence>
<proteinExistence type="predicted"/>
<organism evidence="7 8">
    <name type="scientific">Dissostichus mawsoni</name>
    <name type="common">Antarctic cod</name>
    <dbReference type="NCBI Taxonomy" id="36200"/>
    <lineage>
        <taxon>Eukaryota</taxon>
        <taxon>Metazoa</taxon>
        <taxon>Chordata</taxon>
        <taxon>Craniata</taxon>
        <taxon>Vertebrata</taxon>
        <taxon>Euteleostomi</taxon>
        <taxon>Actinopterygii</taxon>
        <taxon>Neopterygii</taxon>
        <taxon>Teleostei</taxon>
        <taxon>Neoteleostei</taxon>
        <taxon>Acanthomorphata</taxon>
        <taxon>Eupercaria</taxon>
        <taxon>Perciformes</taxon>
        <taxon>Notothenioidei</taxon>
        <taxon>Nototheniidae</taxon>
        <taxon>Dissostichus</taxon>
    </lineage>
</organism>
<protein>
    <recommendedName>
        <fullName evidence="6">Wntless-like transmembrane domain-containing protein</fullName>
    </recommendedName>
</protein>
<dbReference type="EMBL" id="JAAKFY010000025">
    <property type="protein sequence ID" value="KAF3835690.1"/>
    <property type="molecule type" value="Genomic_DNA"/>
</dbReference>
<keyword evidence="2 5" id="KW-0812">Transmembrane</keyword>
<accession>A0A7J5XFG2</accession>
<dbReference type="PANTHER" id="PTHR13449:SF2">
    <property type="entry name" value="PROTEIN WNTLESS HOMOLOG"/>
    <property type="match status" value="1"/>
</dbReference>
<dbReference type="GO" id="GO:0016055">
    <property type="term" value="P:Wnt signaling pathway"/>
    <property type="evidence" value="ECO:0007669"/>
    <property type="project" value="InterPro"/>
</dbReference>
<keyword evidence="4 5" id="KW-0472">Membrane</keyword>
<evidence type="ECO:0000256" key="2">
    <source>
        <dbReference type="ARBA" id="ARBA00022692"/>
    </source>
</evidence>
<dbReference type="GO" id="GO:0017147">
    <property type="term" value="F:Wnt-protein binding"/>
    <property type="evidence" value="ECO:0007669"/>
    <property type="project" value="InterPro"/>
</dbReference>
<sequence>MLADFPFLAGFTGYDLQVQVFDAGNSSMCSHDGYLLVLNQVSAAPQMINITIVWAVNDDSKCSVFHQVSDGHWLWGAYTLQVHSAFLTGVYGMWNLYVFTIIFLYAPSHKHKETIQGHSTNRFMLASGQWPHSGVLIHAPGDLFPHRCVAAHWLQDISSAQLAETQTCSVWSGDTTGDTGTDCNY</sequence>
<dbReference type="GO" id="GO:0031090">
    <property type="term" value="C:organelle membrane"/>
    <property type="evidence" value="ECO:0007669"/>
    <property type="project" value="TreeGrafter"/>
</dbReference>
<keyword evidence="3 5" id="KW-1133">Transmembrane helix</keyword>
<evidence type="ECO:0000259" key="6">
    <source>
        <dbReference type="Pfam" id="PF06664"/>
    </source>
</evidence>
<dbReference type="OrthoDB" id="5804250at2759"/>
<dbReference type="Pfam" id="PF06664">
    <property type="entry name" value="WLS-like_TM"/>
    <property type="match status" value="1"/>
</dbReference>
<dbReference type="GO" id="GO:0006886">
    <property type="term" value="P:intracellular protein transport"/>
    <property type="evidence" value="ECO:0007669"/>
    <property type="project" value="TreeGrafter"/>
</dbReference>
<dbReference type="GO" id="GO:0061355">
    <property type="term" value="P:Wnt protein secretion"/>
    <property type="evidence" value="ECO:0007669"/>
    <property type="project" value="TreeGrafter"/>
</dbReference>
<evidence type="ECO:0000256" key="1">
    <source>
        <dbReference type="ARBA" id="ARBA00004141"/>
    </source>
</evidence>
<dbReference type="AlphaFoldDB" id="A0A7J5XFG2"/>
<dbReference type="InterPro" id="IPR009551">
    <property type="entry name" value="Wntless"/>
</dbReference>
<comment type="caution">
    <text evidence="7">The sequence shown here is derived from an EMBL/GenBank/DDBJ whole genome shotgun (WGS) entry which is preliminary data.</text>
</comment>
<gene>
    <name evidence="7" type="ORF">F7725_028248</name>
</gene>
<keyword evidence="8" id="KW-1185">Reference proteome</keyword>
<dbReference type="Proteomes" id="UP000518266">
    <property type="component" value="Unassembled WGS sequence"/>
</dbReference>
<evidence type="ECO:0000313" key="7">
    <source>
        <dbReference type="EMBL" id="KAF3835690.1"/>
    </source>
</evidence>
<evidence type="ECO:0000256" key="4">
    <source>
        <dbReference type="ARBA" id="ARBA00023136"/>
    </source>
</evidence>
<feature type="transmembrane region" description="Helical" evidence="5">
    <location>
        <begin position="85"/>
        <end position="106"/>
    </location>
</feature>
<name>A0A7J5XFG2_DISMA</name>
<evidence type="ECO:0000256" key="5">
    <source>
        <dbReference type="SAM" id="Phobius"/>
    </source>
</evidence>
<dbReference type="PANTHER" id="PTHR13449">
    <property type="entry name" value="INTEGRAL MEMBRANE PROTEIN GPR177"/>
    <property type="match status" value="1"/>
</dbReference>
<comment type="subcellular location">
    <subcellularLocation>
        <location evidence="1">Membrane</location>
        <topology evidence="1">Multi-pass membrane protein</topology>
    </subcellularLocation>
</comment>
<evidence type="ECO:0000313" key="8">
    <source>
        <dbReference type="Proteomes" id="UP000518266"/>
    </source>
</evidence>
<reference evidence="7 8" key="1">
    <citation type="submission" date="2020-03" db="EMBL/GenBank/DDBJ databases">
        <title>Dissostichus mawsoni Genome sequencing and assembly.</title>
        <authorList>
            <person name="Park H."/>
        </authorList>
    </citation>
    <scope>NUCLEOTIDE SEQUENCE [LARGE SCALE GENOMIC DNA]</scope>
    <source>
        <strain evidence="7">DM0001</strain>
        <tissue evidence="7">Muscle</tissue>
    </source>
</reference>
<dbReference type="GO" id="GO:0012505">
    <property type="term" value="C:endomembrane system"/>
    <property type="evidence" value="ECO:0007669"/>
    <property type="project" value="TreeGrafter"/>
</dbReference>
<dbReference type="InterPro" id="IPR047843">
    <property type="entry name" value="WLS-like_TM"/>
</dbReference>